<feature type="transmembrane region" description="Helical" evidence="2">
    <location>
        <begin position="353"/>
        <end position="378"/>
    </location>
</feature>
<evidence type="ECO:0000313" key="4">
    <source>
        <dbReference type="Proteomes" id="UP000295416"/>
    </source>
</evidence>
<keyword evidence="2" id="KW-0472">Membrane</keyword>
<evidence type="ECO:0000256" key="1">
    <source>
        <dbReference type="SAM" id="Coils"/>
    </source>
</evidence>
<dbReference type="PANTHER" id="PTHR43471:SF3">
    <property type="entry name" value="ABC TRANSPORTER PERMEASE PROTEIN NATB"/>
    <property type="match status" value="1"/>
</dbReference>
<gene>
    <name evidence="3" type="ORF">EV207_11380</name>
</gene>
<dbReference type="AlphaFoldDB" id="A0A4R2P4P4"/>
<feature type="coiled-coil region" evidence="1">
    <location>
        <begin position="117"/>
        <end position="144"/>
    </location>
</feature>
<feature type="transmembrane region" description="Helical" evidence="2">
    <location>
        <begin position="20"/>
        <end position="38"/>
    </location>
</feature>
<dbReference type="Proteomes" id="UP000295416">
    <property type="component" value="Unassembled WGS sequence"/>
</dbReference>
<dbReference type="GO" id="GO:0140359">
    <property type="term" value="F:ABC-type transporter activity"/>
    <property type="evidence" value="ECO:0007669"/>
    <property type="project" value="InterPro"/>
</dbReference>
<sequence length="387" mass="42459">MIWKMYKKEMTDALRDRRTLLLTAFLPILMLSGLVFFYESLLVPNTHESYTIAVPAALDKQESKIFSDQLHFTVFPDPKEAVNQGHAKAALIFDGSLNGLDHGNKKLTATIYGDSLSQDASAAMTQLTSDLERYKEEIVAQKLSSKDIDKDVLNPIQINKEELSSNKGNAASITALSIFLPMMIALSIAIGGLPAASDMFAGEKERQTMEALLMSPVSRGKILTAKWLAISTMGVISGFIAVAVTVVEIMFLTEFLKLAFNNNDQIPVIIGASIIMITLFALLIGAVLMVISIIAKSVKETQSYSSPIMILPVLPVLFLSSVGVNELSITYFMTPVVNLYALIKEMLYGIVDIPHMLITFGTTGLCVIIALLLSRILFLKDKWILSK</sequence>
<keyword evidence="2" id="KW-1133">Transmembrane helix</keyword>
<dbReference type="EMBL" id="SLXK01000013">
    <property type="protein sequence ID" value="TCP29044.1"/>
    <property type="molecule type" value="Genomic_DNA"/>
</dbReference>
<comment type="caution">
    <text evidence="3">The sequence shown here is derived from an EMBL/GenBank/DDBJ whole genome shotgun (WGS) entry which is preliminary data.</text>
</comment>
<dbReference type="Pfam" id="PF12679">
    <property type="entry name" value="ABC2_membrane_2"/>
    <property type="match status" value="1"/>
</dbReference>
<dbReference type="RefSeq" id="WP_132746151.1">
    <property type="nucleotide sequence ID" value="NZ_SLXK01000013.1"/>
</dbReference>
<evidence type="ECO:0000256" key="2">
    <source>
        <dbReference type="SAM" id="Phobius"/>
    </source>
</evidence>
<organism evidence="3 4">
    <name type="scientific">Scopulibacillus darangshiensis</name>
    <dbReference type="NCBI Taxonomy" id="442528"/>
    <lineage>
        <taxon>Bacteria</taxon>
        <taxon>Bacillati</taxon>
        <taxon>Bacillota</taxon>
        <taxon>Bacilli</taxon>
        <taxon>Bacillales</taxon>
        <taxon>Sporolactobacillaceae</taxon>
        <taxon>Scopulibacillus</taxon>
    </lineage>
</organism>
<dbReference type="OrthoDB" id="5486437at2"/>
<feature type="transmembrane region" description="Helical" evidence="2">
    <location>
        <begin position="265"/>
        <end position="295"/>
    </location>
</feature>
<keyword evidence="2" id="KW-0812">Transmembrane</keyword>
<dbReference type="PANTHER" id="PTHR43471">
    <property type="entry name" value="ABC TRANSPORTER PERMEASE"/>
    <property type="match status" value="1"/>
</dbReference>
<keyword evidence="4" id="KW-1185">Reference proteome</keyword>
<protein>
    <submittedName>
        <fullName evidence="3">Sodium transport system permease protein</fullName>
    </submittedName>
</protein>
<accession>A0A4R2P4P4</accession>
<feature type="transmembrane region" description="Helical" evidence="2">
    <location>
        <begin position="307"/>
        <end position="333"/>
    </location>
</feature>
<dbReference type="GO" id="GO:0005886">
    <property type="term" value="C:plasma membrane"/>
    <property type="evidence" value="ECO:0007669"/>
    <property type="project" value="UniProtKB-SubCell"/>
</dbReference>
<proteinExistence type="predicted"/>
<feature type="transmembrane region" description="Helical" evidence="2">
    <location>
        <begin position="227"/>
        <end position="253"/>
    </location>
</feature>
<name>A0A4R2P4P4_9BACL</name>
<reference evidence="3 4" key="1">
    <citation type="submission" date="2019-03" db="EMBL/GenBank/DDBJ databases">
        <title>Genomic Encyclopedia of Type Strains, Phase IV (KMG-IV): sequencing the most valuable type-strain genomes for metagenomic binning, comparative biology and taxonomic classification.</title>
        <authorList>
            <person name="Goeker M."/>
        </authorList>
    </citation>
    <scope>NUCLEOTIDE SEQUENCE [LARGE SCALE GENOMIC DNA]</scope>
    <source>
        <strain evidence="3 4">DSM 19377</strain>
    </source>
</reference>
<keyword evidence="1" id="KW-0175">Coiled coil</keyword>
<evidence type="ECO:0000313" key="3">
    <source>
        <dbReference type="EMBL" id="TCP29044.1"/>
    </source>
</evidence>
<feature type="transmembrane region" description="Helical" evidence="2">
    <location>
        <begin position="173"/>
        <end position="196"/>
    </location>
</feature>